<reference evidence="3 4" key="1">
    <citation type="submission" date="2023-01" db="EMBL/GenBank/DDBJ databases">
        <title>Analysis of 21 Apiospora genomes using comparative genomics revels a genus with tremendous synthesis potential of carbohydrate active enzymes and secondary metabolites.</title>
        <authorList>
            <person name="Sorensen T."/>
        </authorList>
    </citation>
    <scope>NUCLEOTIDE SEQUENCE [LARGE SCALE GENOMIC DNA]</scope>
    <source>
        <strain evidence="3 4">CBS 20057</strain>
    </source>
</reference>
<keyword evidence="2" id="KW-1133">Transmembrane helix</keyword>
<evidence type="ECO:0000256" key="1">
    <source>
        <dbReference type="SAM" id="MobiDB-lite"/>
    </source>
</evidence>
<feature type="transmembrane region" description="Helical" evidence="2">
    <location>
        <begin position="135"/>
        <end position="153"/>
    </location>
</feature>
<evidence type="ECO:0000256" key="2">
    <source>
        <dbReference type="SAM" id="Phobius"/>
    </source>
</evidence>
<sequence length="654" mass="71724">MGNYNANDILLTPIKAPTEQRKGTATRTHNWAPEIAALLCSAAALTALIILLTQEDRKPLDDWKAPFSLNTVASILSVVFRTPLAFAVGSCLGQGKWSWFSKRSGPVAVFAAIDEASRGPLGSLGLLWRLKARHWVSFGALATVALVGVDPFLQAVINYEGQLASEGTTDVASLGRASHLDIGSQEFFNVIRPRYHGEEGIVGCFGSKANVGMSTSSILGFVNSSASNAAKPPLVTCQTGNCTWEPYSTLAFCSSCFDVSAHLKKQRIPDGVPDCGGVYGLQRTEVTNYTIPYGSSEAFFWGVDGKGSGKRSSYCGNSTVAGRTVVRPKDTYNLQDWDTLIAAFVLLHPSEGYFQGDIPWENDVMSATECGLRLCTKVFQSNVTNGETRESLLSDTFERVPESFQYNLNTRAAKNATIKEWFSNDFGSSLDSRVFNTTCAIVGRDDLQLRIPNEVTVPDIQRDFNVTQASITTIIDEIVADGSQRIFDALNESTSFATSFENAAQLMSYQIRELDGTMAPGVAEKWIIYIHIRWQFMIFPIITAVLGSVFSVTVMLSTRRSKTRIMKANMLESMLHGLDEGTSTQLRNSHVKDKMEKHVFVKLRDGPEGLRLQPPGADYYASSDTFQVLQPGSSNASFQQSWQTPGYSSQERMV</sequence>
<evidence type="ECO:0000313" key="4">
    <source>
        <dbReference type="Proteomes" id="UP001396898"/>
    </source>
</evidence>
<protein>
    <submittedName>
        <fullName evidence="3">Uncharacterized protein</fullName>
    </submittedName>
</protein>
<keyword evidence="2" id="KW-0472">Membrane</keyword>
<feature type="transmembrane region" description="Helical" evidence="2">
    <location>
        <begin position="31"/>
        <end position="52"/>
    </location>
</feature>
<dbReference type="PANTHER" id="PTHR35394">
    <property type="entry name" value="DUF3176 DOMAIN-CONTAINING PROTEIN"/>
    <property type="match status" value="1"/>
</dbReference>
<dbReference type="EMBL" id="JAQQWI010000006">
    <property type="protein sequence ID" value="KAK8033797.1"/>
    <property type="molecule type" value="Genomic_DNA"/>
</dbReference>
<organism evidence="3 4">
    <name type="scientific">Apiospora marii</name>
    <dbReference type="NCBI Taxonomy" id="335849"/>
    <lineage>
        <taxon>Eukaryota</taxon>
        <taxon>Fungi</taxon>
        <taxon>Dikarya</taxon>
        <taxon>Ascomycota</taxon>
        <taxon>Pezizomycotina</taxon>
        <taxon>Sordariomycetes</taxon>
        <taxon>Xylariomycetidae</taxon>
        <taxon>Amphisphaeriales</taxon>
        <taxon>Apiosporaceae</taxon>
        <taxon>Apiospora</taxon>
    </lineage>
</organism>
<gene>
    <name evidence="3" type="ORF">PG991_003195</name>
</gene>
<feature type="region of interest" description="Disordered" evidence="1">
    <location>
        <begin position="631"/>
        <end position="654"/>
    </location>
</feature>
<keyword evidence="4" id="KW-1185">Reference proteome</keyword>
<proteinExistence type="predicted"/>
<feature type="transmembrane region" description="Helical" evidence="2">
    <location>
        <begin position="72"/>
        <end position="93"/>
    </location>
</feature>
<name>A0ABR1SHK5_9PEZI</name>
<accession>A0ABR1SHK5</accession>
<keyword evidence="2" id="KW-0812">Transmembrane</keyword>
<comment type="caution">
    <text evidence="3">The sequence shown here is derived from an EMBL/GenBank/DDBJ whole genome shotgun (WGS) entry which is preliminary data.</text>
</comment>
<dbReference type="InterPro" id="IPR021514">
    <property type="entry name" value="DUF3176"/>
</dbReference>
<feature type="transmembrane region" description="Helical" evidence="2">
    <location>
        <begin position="534"/>
        <end position="557"/>
    </location>
</feature>
<evidence type="ECO:0000313" key="3">
    <source>
        <dbReference type="EMBL" id="KAK8033797.1"/>
    </source>
</evidence>
<dbReference type="Proteomes" id="UP001396898">
    <property type="component" value="Unassembled WGS sequence"/>
</dbReference>
<dbReference type="Pfam" id="PF11374">
    <property type="entry name" value="DUF3176"/>
    <property type="match status" value="1"/>
</dbReference>
<dbReference type="PANTHER" id="PTHR35394:SF5">
    <property type="entry name" value="DUF3176 DOMAIN-CONTAINING PROTEIN"/>
    <property type="match status" value="1"/>
</dbReference>